<keyword evidence="1" id="KW-1133">Transmembrane helix</keyword>
<keyword evidence="1" id="KW-0812">Transmembrane</keyword>
<dbReference type="AlphaFoldDB" id="A0A9Q1L2Z7"/>
<dbReference type="Proteomes" id="UP001152561">
    <property type="component" value="Unassembled WGS sequence"/>
</dbReference>
<gene>
    <name evidence="2" type="ORF">K7X08_028887</name>
</gene>
<reference evidence="3" key="1">
    <citation type="journal article" date="2023" name="Proc. Natl. Acad. Sci. U.S.A.">
        <title>Genomic and structural basis for evolution of tropane alkaloid biosynthesis.</title>
        <authorList>
            <person name="Wanga Y.-J."/>
            <person name="Taina T."/>
            <person name="Yua J.-Y."/>
            <person name="Lia J."/>
            <person name="Xua B."/>
            <person name="Chenc J."/>
            <person name="D'Auriad J.C."/>
            <person name="Huanga J.-P."/>
            <person name="Huanga S.-X."/>
        </authorList>
    </citation>
    <scope>NUCLEOTIDE SEQUENCE [LARGE SCALE GENOMIC DNA]</scope>
    <source>
        <strain evidence="3">cv. KIB-2019</strain>
    </source>
</reference>
<proteinExistence type="predicted"/>
<keyword evidence="3" id="KW-1185">Reference proteome</keyword>
<evidence type="ECO:0000313" key="2">
    <source>
        <dbReference type="EMBL" id="KAJ8526410.1"/>
    </source>
</evidence>
<protein>
    <submittedName>
        <fullName evidence="2">Uncharacterized protein</fullName>
    </submittedName>
</protein>
<evidence type="ECO:0000313" key="3">
    <source>
        <dbReference type="Proteomes" id="UP001152561"/>
    </source>
</evidence>
<feature type="transmembrane region" description="Helical" evidence="1">
    <location>
        <begin position="111"/>
        <end position="135"/>
    </location>
</feature>
<sequence length="150" mass="17118">MIFLPLPLLRERKSSNSDDVSYEYGKISATLMALDKEIHSDEEILRANAPVVVIDAATLGPEAKLFFGITRRERTERVPENHHHPTKDIDEPPLIPHIAEARSKNIHMRSFSGVCTSCSWILLLLSTFSVMIFLVKRRCFMIYSLEYANS</sequence>
<accession>A0A9Q1L2Z7</accession>
<comment type="caution">
    <text evidence="2">The sequence shown here is derived from an EMBL/GenBank/DDBJ whole genome shotgun (WGS) entry which is preliminary data.</text>
</comment>
<keyword evidence="1" id="KW-0472">Membrane</keyword>
<name>A0A9Q1L2Z7_9SOLA</name>
<organism evidence="2 3">
    <name type="scientific">Anisodus acutangulus</name>
    <dbReference type="NCBI Taxonomy" id="402998"/>
    <lineage>
        <taxon>Eukaryota</taxon>
        <taxon>Viridiplantae</taxon>
        <taxon>Streptophyta</taxon>
        <taxon>Embryophyta</taxon>
        <taxon>Tracheophyta</taxon>
        <taxon>Spermatophyta</taxon>
        <taxon>Magnoliopsida</taxon>
        <taxon>eudicotyledons</taxon>
        <taxon>Gunneridae</taxon>
        <taxon>Pentapetalae</taxon>
        <taxon>asterids</taxon>
        <taxon>lamiids</taxon>
        <taxon>Solanales</taxon>
        <taxon>Solanaceae</taxon>
        <taxon>Solanoideae</taxon>
        <taxon>Hyoscyameae</taxon>
        <taxon>Anisodus</taxon>
    </lineage>
</organism>
<evidence type="ECO:0000256" key="1">
    <source>
        <dbReference type="SAM" id="Phobius"/>
    </source>
</evidence>
<dbReference type="EMBL" id="JAJAGQ010000024">
    <property type="protein sequence ID" value="KAJ8526410.1"/>
    <property type="molecule type" value="Genomic_DNA"/>
</dbReference>